<name>A0A9D2WPF8_9FIRM</name>
<evidence type="ECO:0000313" key="2">
    <source>
        <dbReference type="EMBL" id="KAF1084949.1"/>
    </source>
</evidence>
<dbReference type="RefSeq" id="WP_161821486.1">
    <property type="nucleotide sequence ID" value="NZ_LSRS01000003.1"/>
</dbReference>
<evidence type="ECO:0000313" key="3">
    <source>
        <dbReference type="Proteomes" id="UP000798488"/>
    </source>
</evidence>
<dbReference type="AlphaFoldDB" id="A0A9D2WPF8"/>
<evidence type="ECO:0000256" key="1">
    <source>
        <dbReference type="SAM" id="MobiDB-lite"/>
    </source>
</evidence>
<protein>
    <submittedName>
        <fullName evidence="2">Uncharacterized protein</fullName>
    </submittedName>
</protein>
<accession>A0A9D2WPF8</accession>
<sequence length="142" mass="15049">MTSEFHRLVIGFGPDGPVALIDTGHEASKLYVHLGKDDACSLATPFTREKYAEAITAAEKAGCRVIIIDSPSRVLTGTGGTPDSDEPGGAMEHNRCHIIVTPCSPKEDEPTTGKGDPIQQITEPAPAAVLPQPAETSKKRLF</sequence>
<feature type="region of interest" description="Disordered" evidence="1">
    <location>
        <begin position="101"/>
        <end position="142"/>
    </location>
</feature>
<proteinExistence type="predicted"/>
<dbReference type="Proteomes" id="UP000798488">
    <property type="component" value="Unassembled WGS sequence"/>
</dbReference>
<comment type="caution">
    <text evidence="2">The sequence shown here is derived from an EMBL/GenBank/DDBJ whole genome shotgun (WGS) entry which is preliminary data.</text>
</comment>
<keyword evidence="3" id="KW-1185">Reference proteome</keyword>
<reference evidence="2" key="1">
    <citation type="submission" date="2016-02" db="EMBL/GenBank/DDBJ databases">
        <title>Draft Genome Sequence of Sporotomaculum syntrophicum Strain FB, a Syntrophic Benzoate Degrader.</title>
        <authorList>
            <person name="Nobu M.K."/>
            <person name="Narihiro T."/>
            <person name="Qiu Y.-L."/>
            <person name="Ohashi A."/>
            <person name="Liu W.-T."/>
            <person name="Yuji S."/>
        </authorList>
    </citation>
    <scope>NUCLEOTIDE SEQUENCE</scope>
    <source>
        <strain evidence="2">FB</strain>
    </source>
</reference>
<organism evidence="2 3">
    <name type="scientific">Sporotomaculum syntrophicum</name>
    <dbReference type="NCBI Taxonomy" id="182264"/>
    <lineage>
        <taxon>Bacteria</taxon>
        <taxon>Bacillati</taxon>
        <taxon>Bacillota</taxon>
        <taxon>Clostridia</taxon>
        <taxon>Eubacteriales</taxon>
        <taxon>Desulfallaceae</taxon>
        <taxon>Sporotomaculum</taxon>
    </lineage>
</organism>
<gene>
    <name evidence="2" type="ORF">SPSYN_01085</name>
</gene>
<dbReference type="EMBL" id="LSRS01000003">
    <property type="protein sequence ID" value="KAF1084949.1"/>
    <property type="molecule type" value="Genomic_DNA"/>
</dbReference>
<dbReference type="OrthoDB" id="1625426at2"/>